<keyword evidence="6" id="KW-0963">Cytoplasm</keyword>
<dbReference type="SUPFAM" id="SSF89028">
    <property type="entry name" value="Cobalamin adenosyltransferase-like"/>
    <property type="match status" value="1"/>
</dbReference>
<dbReference type="InterPro" id="IPR029499">
    <property type="entry name" value="PduO-typ"/>
</dbReference>
<evidence type="ECO:0000256" key="6">
    <source>
        <dbReference type="ARBA" id="ARBA00022490"/>
    </source>
</evidence>
<dbReference type="UniPathway" id="UPA00148">
    <property type="reaction ID" value="UER00233"/>
</dbReference>
<feature type="domain" description="Cobalamin adenosyltransferase-like" evidence="16">
    <location>
        <begin position="7"/>
        <end position="177"/>
    </location>
</feature>
<evidence type="ECO:0000256" key="7">
    <source>
        <dbReference type="ARBA" id="ARBA00022679"/>
    </source>
</evidence>
<evidence type="ECO:0000256" key="12">
    <source>
        <dbReference type="ARBA" id="ARBA00033354"/>
    </source>
</evidence>
<proteinExistence type="inferred from homology"/>
<keyword evidence="8 15" id="KW-0547">Nucleotide-binding</keyword>
<dbReference type="EC" id="2.5.1.17" evidence="4 15"/>
<dbReference type="OrthoDB" id="9778896at2"/>
<evidence type="ECO:0000256" key="15">
    <source>
        <dbReference type="RuleBase" id="RU366026"/>
    </source>
</evidence>
<dbReference type="RefSeq" id="WP_106775643.1">
    <property type="nucleotide sequence ID" value="NZ_PXYK01000053.1"/>
</dbReference>
<dbReference type="Gene3D" id="1.20.1200.10">
    <property type="entry name" value="Cobalamin adenosyltransferase-like"/>
    <property type="match status" value="1"/>
</dbReference>
<evidence type="ECO:0000256" key="3">
    <source>
        <dbReference type="ARBA" id="ARBA00007487"/>
    </source>
</evidence>
<evidence type="ECO:0000256" key="9">
    <source>
        <dbReference type="ARBA" id="ARBA00022840"/>
    </source>
</evidence>
<comment type="similarity">
    <text evidence="3 15">Belongs to the Cob(I)alamin adenosyltransferase family.</text>
</comment>
<evidence type="ECO:0000313" key="17">
    <source>
        <dbReference type="EMBL" id="PSJ50137.1"/>
    </source>
</evidence>
<dbReference type="Proteomes" id="UP000241229">
    <property type="component" value="Unassembled WGS sequence"/>
</dbReference>
<comment type="caution">
    <text evidence="17">The sequence shown here is derived from an EMBL/GenBank/DDBJ whole genome shotgun (WGS) entry which is preliminary data.</text>
</comment>
<evidence type="ECO:0000256" key="14">
    <source>
        <dbReference type="ARBA" id="ARBA00048692"/>
    </source>
</evidence>
<dbReference type="InterPro" id="IPR036451">
    <property type="entry name" value="CblAdoTrfase-like_sf"/>
</dbReference>
<comment type="subcellular location">
    <subcellularLocation>
        <location evidence="1">Cytoplasm</location>
    </subcellularLocation>
</comment>
<evidence type="ECO:0000259" key="16">
    <source>
        <dbReference type="Pfam" id="PF01923"/>
    </source>
</evidence>
<evidence type="ECO:0000256" key="11">
    <source>
        <dbReference type="ARBA" id="ARBA00033334"/>
    </source>
</evidence>
<dbReference type="GO" id="GO:0009236">
    <property type="term" value="P:cobalamin biosynthetic process"/>
    <property type="evidence" value="ECO:0007669"/>
    <property type="project" value="UniProtKB-UniRule"/>
</dbReference>
<dbReference type="GO" id="GO:0005524">
    <property type="term" value="F:ATP binding"/>
    <property type="evidence" value="ECO:0007669"/>
    <property type="project" value="UniProtKB-UniRule"/>
</dbReference>
<dbReference type="PANTHER" id="PTHR12213">
    <property type="entry name" value="CORRINOID ADENOSYLTRANSFERASE"/>
    <property type="match status" value="1"/>
</dbReference>
<sequence>MVKLNKIYTRTGDDGTTGLGNGQRRLKSDLRVEAYGTVDEANSCIGLARPHTATGHAEIDAILGRVQNDLFDLGADLATPDEGKPLDYEPLRIVASQTARLEADIDALNARLQPLRSFVLPGGSPAAAALHLARTVARRAERLMVALARVPGEHVNPEGVRYINRCSDLLFVAARVANDDGRSDVLWVPGKNR</sequence>
<dbReference type="GO" id="GO:0005737">
    <property type="term" value="C:cytoplasm"/>
    <property type="evidence" value="ECO:0007669"/>
    <property type="project" value="UniProtKB-SubCell"/>
</dbReference>
<dbReference type="NCBIfam" id="TIGR00636">
    <property type="entry name" value="PduO_Nterm"/>
    <property type="match status" value="1"/>
</dbReference>
<evidence type="ECO:0000256" key="5">
    <source>
        <dbReference type="ARBA" id="ARBA00020963"/>
    </source>
</evidence>
<dbReference type="GO" id="GO:0008817">
    <property type="term" value="F:corrinoid adenosyltransferase activity"/>
    <property type="evidence" value="ECO:0007669"/>
    <property type="project" value="UniProtKB-UniRule"/>
</dbReference>
<evidence type="ECO:0000256" key="4">
    <source>
        <dbReference type="ARBA" id="ARBA00012454"/>
    </source>
</evidence>
<dbReference type="AlphaFoldDB" id="A0A2P7RIU8"/>
<comment type="pathway">
    <text evidence="2 15">Cofactor biosynthesis; adenosylcobalamin biosynthesis; adenosylcobalamin from cob(II)yrinate a,c-diamide: step 2/7.</text>
</comment>
<organism evidence="17 18">
    <name type="scientific">Kumtagia ephedrae</name>
    <dbReference type="NCBI Taxonomy" id="2116701"/>
    <lineage>
        <taxon>Bacteria</taxon>
        <taxon>Pseudomonadati</taxon>
        <taxon>Pseudomonadota</taxon>
        <taxon>Alphaproteobacteria</taxon>
        <taxon>Hyphomicrobiales</taxon>
        <taxon>Phyllobacteriaceae</taxon>
        <taxon>Kumtagia</taxon>
    </lineage>
</organism>
<reference evidence="17 18" key="1">
    <citation type="submission" date="2018-03" db="EMBL/GenBank/DDBJ databases">
        <title>The draft genome of Mesorhizobium sp. 6GN-30.</title>
        <authorList>
            <person name="Liu L."/>
            <person name="Li L."/>
            <person name="Wang T."/>
            <person name="Zhang X."/>
            <person name="Liang L."/>
        </authorList>
    </citation>
    <scope>NUCLEOTIDE SEQUENCE [LARGE SCALE GENOMIC DNA]</scope>
    <source>
        <strain evidence="17 18">6GN30</strain>
    </source>
</reference>
<name>A0A2P7RIU8_9HYPH</name>
<evidence type="ECO:0000256" key="10">
    <source>
        <dbReference type="ARBA" id="ARBA00031529"/>
    </source>
</evidence>
<accession>A0A2P7RIU8</accession>
<evidence type="ECO:0000256" key="2">
    <source>
        <dbReference type="ARBA" id="ARBA00005121"/>
    </source>
</evidence>
<protein>
    <recommendedName>
        <fullName evidence="5 15">Corrinoid adenosyltransferase</fullName>
        <ecNumber evidence="4 15">2.5.1.17</ecNumber>
    </recommendedName>
    <alternativeName>
        <fullName evidence="10 15">Cob(II)alamin adenosyltransferase</fullName>
    </alternativeName>
    <alternativeName>
        <fullName evidence="12 15">Cob(II)yrinic acid a,c-diamide adenosyltransferase</fullName>
    </alternativeName>
    <alternativeName>
        <fullName evidence="11 15">Cobinamide/cobalamin adenosyltransferase</fullName>
    </alternativeName>
</protein>
<dbReference type="Pfam" id="PF01923">
    <property type="entry name" value="Cob_adeno_trans"/>
    <property type="match status" value="1"/>
</dbReference>
<evidence type="ECO:0000256" key="13">
    <source>
        <dbReference type="ARBA" id="ARBA00048555"/>
    </source>
</evidence>
<evidence type="ECO:0000313" key="18">
    <source>
        <dbReference type="Proteomes" id="UP000241229"/>
    </source>
</evidence>
<comment type="catalytic activity">
    <reaction evidence="14 15">
        <text>2 cob(II)alamin + reduced [electron-transfer flavoprotein] + 2 ATP = 2 adenosylcob(III)alamin + 2 triphosphate + oxidized [electron-transfer flavoprotein] + 3 H(+)</text>
        <dbReference type="Rhea" id="RHEA:28671"/>
        <dbReference type="Rhea" id="RHEA-COMP:10685"/>
        <dbReference type="Rhea" id="RHEA-COMP:10686"/>
        <dbReference type="ChEBI" id="CHEBI:15378"/>
        <dbReference type="ChEBI" id="CHEBI:16304"/>
        <dbReference type="ChEBI" id="CHEBI:18036"/>
        <dbReference type="ChEBI" id="CHEBI:18408"/>
        <dbReference type="ChEBI" id="CHEBI:30616"/>
        <dbReference type="ChEBI" id="CHEBI:57692"/>
        <dbReference type="ChEBI" id="CHEBI:58307"/>
        <dbReference type="EC" id="2.5.1.17"/>
    </reaction>
</comment>
<dbReference type="InterPro" id="IPR016030">
    <property type="entry name" value="CblAdoTrfase-like"/>
</dbReference>
<evidence type="ECO:0000256" key="8">
    <source>
        <dbReference type="ARBA" id="ARBA00022741"/>
    </source>
</evidence>
<gene>
    <name evidence="17" type="ORF">C7I84_28785</name>
</gene>
<keyword evidence="9 15" id="KW-0067">ATP-binding</keyword>
<keyword evidence="7 15" id="KW-0808">Transferase</keyword>
<keyword evidence="18" id="KW-1185">Reference proteome</keyword>
<dbReference type="PANTHER" id="PTHR12213:SF0">
    <property type="entry name" value="CORRINOID ADENOSYLTRANSFERASE MMAB"/>
    <property type="match status" value="1"/>
</dbReference>
<dbReference type="FunFam" id="1.20.1200.10:FF:000003">
    <property type="entry name" value="ATP:cob(I)alamin adenosyltransferase"/>
    <property type="match status" value="1"/>
</dbReference>
<keyword evidence="15" id="KW-0169">Cobalamin biosynthesis</keyword>
<evidence type="ECO:0000256" key="1">
    <source>
        <dbReference type="ARBA" id="ARBA00004496"/>
    </source>
</evidence>
<comment type="catalytic activity">
    <reaction evidence="13 15">
        <text>2 cob(II)yrinate a,c diamide + reduced [electron-transfer flavoprotein] + 2 ATP = 2 adenosylcob(III)yrinate a,c-diamide + 2 triphosphate + oxidized [electron-transfer flavoprotein] + 3 H(+)</text>
        <dbReference type="Rhea" id="RHEA:11528"/>
        <dbReference type="Rhea" id="RHEA-COMP:10685"/>
        <dbReference type="Rhea" id="RHEA-COMP:10686"/>
        <dbReference type="ChEBI" id="CHEBI:15378"/>
        <dbReference type="ChEBI" id="CHEBI:18036"/>
        <dbReference type="ChEBI" id="CHEBI:30616"/>
        <dbReference type="ChEBI" id="CHEBI:57692"/>
        <dbReference type="ChEBI" id="CHEBI:58307"/>
        <dbReference type="ChEBI" id="CHEBI:58503"/>
        <dbReference type="ChEBI" id="CHEBI:58537"/>
        <dbReference type="EC" id="2.5.1.17"/>
    </reaction>
</comment>
<dbReference type="EMBL" id="PXYK01000053">
    <property type="protein sequence ID" value="PSJ50137.1"/>
    <property type="molecule type" value="Genomic_DNA"/>
</dbReference>